<dbReference type="Gene3D" id="2.130.10.10">
    <property type="entry name" value="YVTN repeat-like/Quinoprotein amine dehydrogenase"/>
    <property type="match status" value="2"/>
</dbReference>
<name>A0AAN8KIZ0_PATCE</name>
<dbReference type="AlphaFoldDB" id="A0AAN8KIZ0"/>
<dbReference type="GO" id="GO:0031122">
    <property type="term" value="P:cytoplasmic microtubule organization"/>
    <property type="evidence" value="ECO:0007669"/>
    <property type="project" value="TreeGrafter"/>
</dbReference>
<dbReference type="GO" id="GO:0000922">
    <property type="term" value="C:spindle pole"/>
    <property type="evidence" value="ECO:0007669"/>
    <property type="project" value="TreeGrafter"/>
</dbReference>
<evidence type="ECO:0000313" key="1">
    <source>
        <dbReference type="EMBL" id="KAK6194537.1"/>
    </source>
</evidence>
<dbReference type="InterPro" id="IPR015943">
    <property type="entry name" value="WD40/YVTN_repeat-like_dom_sf"/>
</dbReference>
<protein>
    <submittedName>
        <fullName evidence="1">Uncharacterized protein</fullName>
    </submittedName>
</protein>
<comment type="caution">
    <text evidence="1">The sequence shown here is derived from an EMBL/GenBank/DDBJ whole genome shotgun (WGS) entry which is preliminary data.</text>
</comment>
<dbReference type="GO" id="GO:0005829">
    <property type="term" value="C:cytosol"/>
    <property type="evidence" value="ECO:0007669"/>
    <property type="project" value="TreeGrafter"/>
</dbReference>
<proteinExistence type="predicted"/>
<dbReference type="EMBL" id="JAZGQO010000001">
    <property type="protein sequence ID" value="KAK6194537.1"/>
    <property type="molecule type" value="Genomic_DNA"/>
</dbReference>
<keyword evidence="2" id="KW-1185">Reference proteome</keyword>
<gene>
    <name evidence="1" type="ORF">SNE40_000156</name>
</gene>
<organism evidence="1 2">
    <name type="scientific">Patella caerulea</name>
    <name type="common">Rayed Mediterranean limpet</name>
    <dbReference type="NCBI Taxonomy" id="87958"/>
    <lineage>
        <taxon>Eukaryota</taxon>
        <taxon>Metazoa</taxon>
        <taxon>Spiralia</taxon>
        <taxon>Lophotrochozoa</taxon>
        <taxon>Mollusca</taxon>
        <taxon>Gastropoda</taxon>
        <taxon>Patellogastropoda</taxon>
        <taxon>Patelloidea</taxon>
        <taxon>Patellidae</taxon>
        <taxon>Patella</taxon>
    </lineage>
</organism>
<dbReference type="InterPro" id="IPR036322">
    <property type="entry name" value="WD40_repeat_dom_sf"/>
</dbReference>
<evidence type="ECO:0000313" key="2">
    <source>
        <dbReference type="Proteomes" id="UP001347796"/>
    </source>
</evidence>
<dbReference type="InterPro" id="IPR042795">
    <property type="entry name" value="Wdr73"/>
</dbReference>
<dbReference type="SUPFAM" id="SSF50978">
    <property type="entry name" value="WD40 repeat-like"/>
    <property type="match status" value="1"/>
</dbReference>
<accession>A0AAN8KIZ0</accession>
<sequence length="375" mass="41280">MDPDLADNWFFESVKKYASLYIYDLQQPVISADWISKQGLCVSISNGRKHEILELSLPDRLLVREEQAALLKDRDFCVETGGFVEDKVTSLSHLPNTRNVVASTDVDNSISILQIGGENSDLISKQQTIVNKTPLHESSQIGVLSDNQVLFGSGVNDLCLTDVTKGTIISHFTGESCKDALPISCLAPLDGTMCLACERSRGQTYTIDKRDSKLMCDLDASFHSNSVITSIHSNGCQGSGESYWTMCVSPDMNYIYQISNKGEFRYMDKRNSKNTVTIATKLSSSSQKINLSCSSSGKYLAMSGFDGNIQIYDINNIITENKLEAIFKHEGHMANSSQPETLLSTVHLWYPGQSELVLSGASDGSLHAWRPAAFV</sequence>
<dbReference type="PANTHER" id="PTHR46947">
    <property type="entry name" value="WD REPEAT-CONTAINING PROTEIN 73"/>
    <property type="match status" value="1"/>
</dbReference>
<dbReference type="Proteomes" id="UP001347796">
    <property type="component" value="Unassembled WGS sequence"/>
</dbReference>
<reference evidence="1 2" key="1">
    <citation type="submission" date="2024-01" db="EMBL/GenBank/DDBJ databases">
        <title>The genome of the rayed Mediterranean limpet Patella caerulea (Linnaeus, 1758).</title>
        <authorList>
            <person name="Anh-Thu Weber A."/>
            <person name="Halstead-Nussloch G."/>
        </authorList>
    </citation>
    <scope>NUCLEOTIDE SEQUENCE [LARGE SCALE GENOMIC DNA]</scope>
    <source>
        <strain evidence="1">AATW-2023a</strain>
        <tissue evidence="1">Whole specimen</tissue>
    </source>
</reference>
<dbReference type="PANTHER" id="PTHR46947:SF1">
    <property type="entry name" value="WD REPEAT-CONTAINING PROTEIN 73"/>
    <property type="match status" value="1"/>
</dbReference>